<dbReference type="AlphaFoldDB" id="A0A397JN02"/>
<sequence>MDFTEVKIGFADDHNLEHSTDHNLKYSTDHNLEHSTDHNLEHSTDHNLEHSTDHNLEHSTDHNLEHSTDHNLEHSTDHNLEHSTDHNLEHSTDHNLEHSTDHNLEHIKTNSNNSNKHRDDDHGINKEVLFKAETPEEHQKTTPPTRQLVLNEKVINISNKRNNYLAPGKTTTLEEEEIKIAHQEEAKIADCNNNRIGKPSQETVDQETNSIAADDLEKRPTDSEKKGPPKTTVEKYKNNEPRNSVRTTSFAYIEKITPNNYLAPGKTTTLEEEEIKIAHQEEAKIADCNNNRIGKPSQETVDQETNSIAADDLEKRPTDSEKKGPPKTTVEKYKNNEPRNSVRTTSFAYIEKITPSFEGKELLNNEESNGTSVKQFLNEINILEITFTRELRSVEKGEAGSLMLNPYHQLDKGQQYFHKLLENTRKVLIQNKIDGKIQNKKNSVLGKEDLSKGKFENTDHNLEHSTDHNLEHSTDHNLEHSTDHNLEHSTDHNLEHSTDHNLEHSTDHNLEHN</sequence>
<feature type="compositionally biased region" description="Basic and acidic residues" evidence="1">
    <location>
        <begin position="215"/>
        <end position="240"/>
    </location>
</feature>
<dbReference type="Proteomes" id="UP000266861">
    <property type="component" value="Unassembled WGS sequence"/>
</dbReference>
<accession>A0A397JN02</accession>
<dbReference type="EMBL" id="PQFF01000014">
    <property type="protein sequence ID" value="RHZ89301.1"/>
    <property type="molecule type" value="Genomic_DNA"/>
</dbReference>
<dbReference type="PANTHER" id="PTHR37410">
    <property type="entry name" value="ADHESIN, PUTATIVE-RELATED"/>
    <property type="match status" value="1"/>
</dbReference>
<proteinExistence type="predicted"/>
<evidence type="ECO:0000313" key="2">
    <source>
        <dbReference type="EMBL" id="RHZ89301.1"/>
    </source>
</evidence>
<comment type="caution">
    <text evidence="2">The sequence shown here is derived from an EMBL/GenBank/DDBJ whole genome shotgun (WGS) entry which is preliminary data.</text>
</comment>
<dbReference type="STRING" id="1348612.A0A397JN02"/>
<name>A0A397JN02_9GLOM</name>
<feature type="region of interest" description="Disordered" evidence="1">
    <location>
        <begin position="16"/>
        <end position="96"/>
    </location>
</feature>
<evidence type="ECO:0000313" key="3">
    <source>
        <dbReference type="Proteomes" id="UP000266861"/>
    </source>
</evidence>
<feature type="compositionally biased region" description="Polar residues" evidence="1">
    <location>
        <begin position="288"/>
        <end position="308"/>
    </location>
</feature>
<keyword evidence="3" id="KW-1185">Reference proteome</keyword>
<feature type="region of interest" description="Disordered" evidence="1">
    <location>
        <begin position="192"/>
        <end position="246"/>
    </location>
</feature>
<organism evidence="2 3">
    <name type="scientific">Diversispora epigaea</name>
    <dbReference type="NCBI Taxonomy" id="1348612"/>
    <lineage>
        <taxon>Eukaryota</taxon>
        <taxon>Fungi</taxon>
        <taxon>Fungi incertae sedis</taxon>
        <taxon>Mucoromycota</taxon>
        <taxon>Glomeromycotina</taxon>
        <taxon>Glomeromycetes</taxon>
        <taxon>Diversisporales</taxon>
        <taxon>Diversisporaceae</taxon>
        <taxon>Diversispora</taxon>
    </lineage>
</organism>
<dbReference type="OrthoDB" id="442947at2759"/>
<evidence type="ECO:0000256" key="1">
    <source>
        <dbReference type="SAM" id="MobiDB-lite"/>
    </source>
</evidence>
<reference evidence="2 3" key="1">
    <citation type="submission" date="2018-08" db="EMBL/GenBank/DDBJ databases">
        <title>Genome and evolution of the arbuscular mycorrhizal fungus Diversispora epigaea (formerly Glomus versiforme) and its bacterial endosymbionts.</title>
        <authorList>
            <person name="Sun X."/>
            <person name="Fei Z."/>
            <person name="Harrison M."/>
        </authorList>
    </citation>
    <scope>NUCLEOTIDE SEQUENCE [LARGE SCALE GENOMIC DNA]</scope>
    <source>
        <strain evidence="2 3">IT104</strain>
    </source>
</reference>
<feature type="compositionally biased region" description="Polar residues" evidence="1">
    <location>
        <begin position="192"/>
        <end position="211"/>
    </location>
</feature>
<feature type="compositionally biased region" description="Basic and acidic residues" evidence="1">
    <location>
        <begin position="312"/>
        <end position="337"/>
    </location>
</feature>
<feature type="region of interest" description="Disordered" evidence="1">
    <location>
        <begin position="444"/>
        <end position="513"/>
    </location>
</feature>
<feature type="region of interest" description="Disordered" evidence="1">
    <location>
        <begin position="288"/>
        <end position="339"/>
    </location>
</feature>
<dbReference type="PANTHER" id="PTHR37410:SF1">
    <property type="entry name" value="FACTOR, PUTATIVE-RELATED"/>
    <property type="match status" value="1"/>
</dbReference>
<feature type="compositionally biased region" description="Basic and acidic residues" evidence="1">
    <location>
        <begin position="446"/>
        <end position="513"/>
    </location>
</feature>
<gene>
    <name evidence="2" type="ORF">Glove_16g62</name>
</gene>
<protein>
    <submittedName>
        <fullName evidence="2">Uncharacterized protein</fullName>
    </submittedName>
</protein>